<protein>
    <submittedName>
        <fullName evidence="2">Uncharacterized protein</fullName>
    </submittedName>
</protein>
<reference evidence="3" key="1">
    <citation type="submission" date="2017-04" db="EMBL/GenBank/DDBJ databases">
        <authorList>
            <person name="Varghese N."/>
            <person name="Submissions S."/>
        </authorList>
    </citation>
    <scope>NUCLEOTIDE SEQUENCE [LARGE SCALE GENOMIC DNA]</scope>
    <source>
        <strain evidence="3">RKEM611</strain>
    </source>
</reference>
<name>A0A1Y6BZW0_9BACT</name>
<gene>
    <name evidence="2" type="ORF">SAMN06296036_108172</name>
</gene>
<evidence type="ECO:0000313" key="3">
    <source>
        <dbReference type="Proteomes" id="UP000192907"/>
    </source>
</evidence>
<dbReference type="AlphaFoldDB" id="A0A1Y6BZW0"/>
<evidence type="ECO:0000313" key="2">
    <source>
        <dbReference type="EMBL" id="SMF26838.1"/>
    </source>
</evidence>
<dbReference type="OrthoDB" id="9806238at2"/>
<dbReference type="CDD" id="cd23432">
    <property type="entry name" value="beta-trefoil_Ricin_EndoBetaGal-like"/>
    <property type="match status" value="1"/>
</dbReference>
<sequence>MKNRILISLGLMFFFLNTSSFANTLDEGDQNHKLAATDYVRIQNFFNLDSYVNIEYGLDASPVLPGWFSAQWVFEKVGSYYRIRNRWRTNHYLHTEYGKLVSGPILPEWLSAQWKVIQESPAWSDLRDLDVPVYRIQNRWQANQYLHMEYGELESGPILSGWWSARWLLEGFGRQCPRGFTWTFQTGPGMGSDPENRCGYDSYGRSCPYIVRPVEGGSRYPLLRYTCQ</sequence>
<organism evidence="2 3">
    <name type="scientific">Pseudobacteriovorax antillogorgiicola</name>
    <dbReference type="NCBI Taxonomy" id="1513793"/>
    <lineage>
        <taxon>Bacteria</taxon>
        <taxon>Pseudomonadati</taxon>
        <taxon>Bdellovibrionota</taxon>
        <taxon>Oligoflexia</taxon>
        <taxon>Oligoflexales</taxon>
        <taxon>Pseudobacteriovoracaceae</taxon>
        <taxon>Pseudobacteriovorax</taxon>
    </lineage>
</organism>
<dbReference type="EMBL" id="FWZT01000008">
    <property type="protein sequence ID" value="SMF26838.1"/>
    <property type="molecule type" value="Genomic_DNA"/>
</dbReference>
<feature type="signal peptide" evidence="1">
    <location>
        <begin position="1"/>
        <end position="22"/>
    </location>
</feature>
<feature type="chain" id="PRO_5010994483" evidence="1">
    <location>
        <begin position="23"/>
        <end position="228"/>
    </location>
</feature>
<proteinExistence type="predicted"/>
<keyword evidence="1" id="KW-0732">Signal</keyword>
<dbReference type="STRING" id="1513793.SAMN06296036_108172"/>
<accession>A0A1Y6BZW0</accession>
<dbReference type="InterPro" id="IPR035992">
    <property type="entry name" value="Ricin_B-like_lectins"/>
</dbReference>
<dbReference type="RefSeq" id="WP_132318810.1">
    <property type="nucleotide sequence ID" value="NZ_FWZT01000008.1"/>
</dbReference>
<dbReference type="Proteomes" id="UP000192907">
    <property type="component" value="Unassembled WGS sequence"/>
</dbReference>
<evidence type="ECO:0000256" key="1">
    <source>
        <dbReference type="SAM" id="SignalP"/>
    </source>
</evidence>
<dbReference type="SUPFAM" id="SSF50370">
    <property type="entry name" value="Ricin B-like lectins"/>
    <property type="match status" value="1"/>
</dbReference>
<dbReference type="Gene3D" id="2.80.10.50">
    <property type="match status" value="2"/>
</dbReference>
<keyword evidence="3" id="KW-1185">Reference proteome</keyword>